<proteinExistence type="predicted"/>
<dbReference type="SMART" id="SM00345">
    <property type="entry name" value="HTH_GNTR"/>
    <property type="match status" value="1"/>
</dbReference>
<organism evidence="5 6">
    <name type="scientific">Nesterenkonia sandarakina</name>
    <dbReference type="NCBI Taxonomy" id="272918"/>
    <lineage>
        <taxon>Bacteria</taxon>
        <taxon>Bacillati</taxon>
        <taxon>Actinomycetota</taxon>
        <taxon>Actinomycetes</taxon>
        <taxon>Micrococcales</taxon>
        <taxon>Micrococcaceae</taxon>
        <taxon>Nesterenkonia</taxon>
    </lineage>
</organism>
<dbReference type="GO" id="GO:0003677">
    <property type="term" value="F:DNA binding"/>
    <property type="evidence" value="ECO:0007669"/>
    <property type="project" value="UniProtKB-KW"/>
</dbReference>
<keyword evidence="1" id="KW-0805">Transcription regulation</keyword>
<evidence type="ECO:0000313" key="5">
    <source>
        <dbReference type="EMBL" id="NYJ18031.1"/>
    </source>
</evidence>
<dbReference type="GO" id="GO:0045892">
    <property type="term" value="P:negative regulation of DNA-templated transcription"/>
    <property type="evidence" value="ECO:0007669"/>
    <property type="project" value="TreeGrafter"/>
</dbReference>
<reference evidence="5 6" key="1">
    <citation type="submission" date="2020-07" db="EMBL/GenBank/DDBJ databases">
        <title>Sequencing the genomes of 1000 actinobacteria strains.</title>
        <authorList>
            <person name="Klenk H.-P."/>
        </authorList>
    </citation>
    <scope>NUCLEOTIDE SEQUENCE [LARGE SCALE GENOMIC DNA]</scope>
    <source>
        <strain evidence="5 6">DSM 15664</strain>
    </source>
</reference>
<dbReference type="Gene3D" id="1.10.10.10">
    <property type="entry name" value="Winged helix-like DNA-binding domain superfamily/Winged helix DNA-binding domain"/>
    <property type="match status" value="1"/>
</dbReference>
<evidence type="ECO:0000256" key="1">
    <source>
        <dbReference type="ARBA" id="ARBA00023015"/>
    </source>
</evidence>
<dbReference type="InterPro" id="IPR001034">
    <property type="entry name" value="DeoR_HTH"/>
</dbReference>
<dbReference type="InterPro" id="IPR011663">
    <property type="entry name" value="UTRA"/>
</dbReference>
<dbReference type="RefSeq" id="WP_179442719.1">
    <property type="nucleotide sequence ID" value="NZ_BAAALK010000007.1"/>
</dbReference>
<dbReference type="PANTHER" id="PTHR44846:SF1">
    <property type="entry name" value="MANNOSYL-D-GLYCERATE TRANSPORT_METABOLISM SYSTEM REPRESSOR MNGR-RELATED"/>
    <property type="match status" value="1"/>
</dbReference>
<protein>
    <submittedName>
        <fullName evidence="5">GntR family transcriptional regulator</fullName>
    </submittedName>
</protein>
<dbReference type="PRINTS" id="PR00037">
    <property type="entry name" value="HTHLACR"/>
</dbReference>
<gene>
    <name evidence="5" type="ORF">HNR11_002565</name>
</gene>
<dbReference type="SMART" id="SM00866">
    <property type="entry name" value="UTRA"/>
    <property type="match status" value="1"/>
</dbReference>
<comment type="caution">
    <text evidence="5">The sequence shown here is derived from an EMBL/GenBank/DDBJ whole genome shotgun (WGS) entry which is preliminary data.</text>
</comment>
<dbReference type="Gene3D" id="3.40.1410.10">
    <property type="entry name" value="Chorismate lyase-like"/>
    <property type="match status" value="1"/>
</dbReference>
<dbReference type="EMBL" id="JACCFQ010000001">
    <property type="protein sequence ID" value="NYJ18031.1"/>
    <property type="molecule type" value="Genomic_DNA"/>
</dbReference>
<name>A0A7Z0EAS0_9MICC</name>
<dbReference type="InterPro" id="IPR028978">
    <property type="entry name" value="Chorismate_lyase_/UTRA_dom_sf"/>
</dbReference>
<dbReference type="Pfam" id="PF00392">
    <property type="entry name" value="GntR"/>
    <property type="match status" value="1"/>
</dbReference>
<evidence type="ECO:0000256" key="3">
    <source>
        <dbReference type="ARBA" id="ARBA00023163"/>
    </source>
</evidence>
<keyword evidence="6" id="KW-1185">Reference proteome</keyword>
<dbReference type="InterPro" id="IPR000524">
    <property type="entry name" value="Tscrpt_reg_HTH_GntR"/>
</dbReference>
<dbReference type="Proteomes" id="UP000560069">
    <property type="component" value="Unassembled WGS sequence"/>
</dbReference>
<sequence length="240" mass="27125">MTKYHNVRDQLLDRLDQMSAGDPFPPERDLSQELGVSRMTLRRAIDELVARGAVRRRHGAGVFALGPKLDQPLLASSFSEDMRARGMRPGARILAFDVLAAGARFGRRLNMDPLAEITRVTRLRLADDEPIAVEELNVPRDLMPDLVAADLEDHSFYDLLRERLGISVRRSVQTIEPTVLDSDEARDLHVPLHSPALMFERTSWGPEGQPIEFVRSLYRGDRYKIRTELTVPTITAEETS</sequence>
<accession>A0A7Z0EAS0</accession>
<dbReference type="GO" id="GO:0003700">
    <property type="term" value="F:DNA-binding transcription factor activity"/>
    <property type="evidence" value="ECO:0007669"/>
    <property type="project" value="InterPro"/>
</dbReference>
<dbReference type="SUPFAM" id="SSF64288">
    <property type="entry name" value="Chorismate lyase-like"/>
    <property type="match status" value="1"/>
</dbReference>
<evidence type="ECO:0000259" key="4">
    <source>
        <dbReference type="PROSITE" id="PS50949"/>
    </source>
</evidence>
<dbReference type="PROSITE" id="PS50949">
    <property type="entry name" value="HTH_GNTR"/>
    <property type="match status" value="1"/>
</dbReference>
<feature type="domain" description="HTH gntR-type" evidence="4">
    <location>
        <begin position="1"/>
        <end position="67"/>
    </location>
</feature>
<dbReference type="PRINTS" id="PR00035">
    <property type="entry name" value="HTHGNTR"/>
</dbReference>
<dbReference type="SUPFAM" id="SSF46785">
    <property type="entry name" value="Winged helix' DNA-binding domain"/>
    <property type="match status" value="1"/>
</dbReference>
<evidence type="ECO:0000256" key="2">
    <source>
        <dbReference type="ARBA" id="ARBA00023125"/>
    </source>
</evidence>
<dbReference type="Pfam" id="PF07702">
    <property type="entry name" value="UTRA"/>
    <property type="match status" value="1"/>
</dbReference>
<dbReference type="InterPro" id="IPR036388">
    <property type="entry name" value="WH-like_DNA-bd_sf"/>
</dbReference>
<dbReference type="CDD" id="cd07377">
    <property type="entry name" value="WHTH_GntR"/>
    <property type="match status" value="1"/>
</dbReference>
<keyword evidence="2" id="KW-0238">DNA-binding</keyword>
<dbReference type="AlphaFoldDB" id="A0A7Z0EAS0"/>
<keyword evidence="3" id="KW-0804">Transcription</keyword>
<dbReference type="InterPro" id="IPR036390">
    <property type="entry name" value="WH_DNA-bd_sf"/>
</dbReference>
<dbReference type="InterPro" id="IPR050679">
    <property type="entry name" value="Bact_HTH_transcr_reg"/>
</dbReference>
<dbReference type="PANTHER" id="PTHR44846">
    <property type="entry name" value="MANNOSYL-D-GLYCERATE TRANSPORT/METABOLISM SYSTEM REPRESSOR MNGR-RELATED"/>
    <property type="match status" value="1"/>
</dbReference>
<evidence type="ECO:0000313" key="6">
    <source>
        <dbReference type="Proteomes" id="UP000560069"/>
    </source>
</evidence>